<dbReference type="InterPro" id="IPR053925">
    <property type="entry name" value="RecX_HTH_3rd"/>
</dbReference>
<dbReference type="GO" id="GO:0006282">
    <property type="term" value="P:regulation of DNA repair"/>
    <property type="evidence" value="ECO:0007669"/>
    <property type="project" value="InterPro"/>
</dbReference>
<protein>
    <recommendedName>
        <fullName evidence="3">Regulatory protein RecX</fullName>
    </recommendedName>
</protein>
<evidence type="ECO:0000256" key="5">
    <source>
        <dbReference type="SAM" id="MobiDB-lite"/>
    </source>
</evidence>
<dbReference type="InterPro" id="IPR036388">
    <property type="entry name" value="WH-like_DNA-bd_sf"/>
</dbReference>
<name>A0A6J7E3L9_9ZZZZ</name>
<evidence type="ECO:0000256" key="3">
    <source>
        <dbReference type="ARBA" id="ARBA00018111"/>
    </source>
</evidence>
<evidence type="ECO:0000256" key="4">
    <source>
        <dbReference type="ARBA" id="ARBA00022490"/>
    </source>
</evidence>
<dbReference type="Gene3D" id="1.10.10.10">
    <property type="entry name" value="Winged helix-like DNA-binding domain superfamily/Winged helix DNA-binding domain"/>
    <property type="match status" value="1"/>
</dbReference>
<reference evidence="7" key="1">
    <citation type="submission" date="2020-05" db="EMBL/GenBank/DDBJ databases">
        <authorList>
            <person name="Chiriac C."/>
            <person name="Salcher M."/>
            <person name="Ghai R."/>
            <person name="Kavagutti S V."/>
        </authorList>
    </citation>
    <scope>NUCLEOTIDE SEQUENCE</scope>
</reference>
<gene>
    <name evidence="7" type="ORF">UFOPK3364_01091</name>
</gene>
<feature type="region of interest" description="Disordered" evidence="5">
    <location>
        <begin position="1"/>
        <end position="35"/>
    </location>
</feature>
<evidence type="ECO:0000313" key="7">
    <source>
        <dbReference type="EMBL" id="CAB4877371.1"/>
    </source>
</evidence>
<proteinExistence type="inferred from homology"/>
<keyword evidence="4" id="KW-0963">Cytoplasm</keyword>
<evidence type="ECO:0000259" key="6">
    <source>
        <dbReference type="Pfam" id="PF21981"/>
    </source>
</evidence>
<comment type="subcellular location">
    <subcellularLocation>
        <location evidence="1">Cytoplasm</location>
    </subcellularLocation>
</comment>
<organism evidence="7">
    <name type="scientific">freshwater metagenome</name>
    <dbReference type="NCBI Taxonomy" id="449393"/>
    <lineage>
        <taxon>unclassified sequences</taxon>
        <taxon>metagenomes</taxon>
        <taxon>ecological metagenomes</taxon>
    </lineage>
</organism>
<dbReference type="HAMAP" id="MF_01114">
    <property type="entry name" value="RecX"/>
    <property type="match status" value="1"/>
</dbReference>
<evidence type="ECO:0000256" key="1">
    <source>
        <dbReference type="ARBA" id="ARBA00004496"/>
    </source>
</evidence>
<dbReference type="AlphaFoldDB" id="A0A6J7E3L9"/>
<dbReference type="PANTHER" id="PTHR33602">
    <property type="entry name" value="REGULATORY PROTEIN RECX FAMILY PROTEIN"/>
    <property type="match status" value="1"/>
</dbReference>
<dbReference type="PANTHER" id="PTHR33602:SF1">
    <property type="entry name" value="REGULATORY PROTEIN RECX FAMILY PROTEIN"/>
    <property type="match status" value="1"/>
</dbReference>
<comment type="similarity">
    <text evidence="2">Belongs to the RecX family.</text>
</comment>
<accession>A0A6J7E3L9</accession>
<dbReference type="InterPro" id="IPR003783">
    <property type="entry name" value="Regulatory_RecX"/>
</dbReference>
<feature type="domain" description="RecX third three-helical" evidence="6">
    <location>
        <begin position="135"/>
        <end position="181"/>
    </location>
</feature>
<sequence length="201" mass="22211">MTDIDRPGERLATVTTFPGSFDPTDTEVDDNPESAGELAKRAENISLYALTRRAVSIREMEKLLKSRDLPDEVVATEIARLEGVNLLNDYDLAADLAERFQRRKGLGASSVKAELGKRLIAPAAIDAAIAELPGDQLELATEEARKRLSRLKGLDKETLNRRLYAYLARRGFRGPEISNAIKAALEESADNLTALSRVRFE</sequence>
<dbReference type="GO" id="GO:0005737">
    <property type="term" value="C:cytoplasm"/>
    <property type="evidence" value="ECO:0007669"/>
    <property type="project" value="UniProtKB-SubCell"/>
</dbReference>
<dbReference type="EMBL" id="CAFBLO010000138">
    <property type="protein sequence ID" value="CAB4877371.1"/>
    <property type="molecule type" value="Genomic_DNA"/>
</dbReference>
<evidence type="ECO:0000256" key="2">
    <source>
        <dbReference type="ARBA" id="ARBA00009695"/>
    </source>
</evidence>
<dbReference type="Pfam" id="PF21981">
    <property type="entry name" value="RecX_HTH3"/>
    <property type="match status" value="1"/>
</dbReference>